<evidence type="ECO:0000313" key="2">
    <source>
        <dbReference type="Proteomes" id="UP000018440"/>
    </source>
</evidence>
<comment type="caution">
    <text evidence="1">The sequence shown here is derived from an EMBL/GenBank/DDBJ whole genome shotgun (WGS) entry which is preliminary data.</text>
</comment>
<dbReference type="HOGENOM" id="CLU_3283410_0_0_6"/>
<gene>
    <name evidence="1" type="ORF">F955_02288</name>
</gene>
<dbReference type="EMBL" id="APPQ01000027">
    <property type="protein sequence ID" value="ENV43787.1"/>
    <property type="molecule type" value="Genomic_DNA"/>
</dbReference>
<organism evidence="1 2">
    <name type="scientific">Acinetobacter schindleri CIP 107287</name>
    <dbReference type="NCBI Taxonomy" id="1217988"/>
    <lineage>
        <taxon>Bacteria</taxon>
        <taxon>Pseudomonadati</taxon>
        <taxon>Pseudomonadota</taxon>
        <taxon>Gammaproteobacteria</taxon>
        <taxon>Moraxellales</taxon>
        <taxon>Moraxellaceae</taxon>
        <taxon>Acinetobacter</taxon>
    </lineage>
</organism>
<reference evidence="1 2" key="1">
    <citation type="submission" date="2013-02" db="EMBL/GenBank/DDBJ databases">
        <title>The Genome Sequence of Acinetobacter schindleri CIP 107287.</title>
        <authorList>
            <consortium name="The Broad Institute Genome Sequencing Platform"/>
            <consortium name="The Broad Institute Genome Sequencing Center for Infectious Disease"/>
            <person name="Cerqueira G."/>
            <person name="Feldgarden M."/>
            <person name="Courvalin P."/>
            <person name="Perichon B."/>
            <person name="Grillot-Courvalin C."/>
            <person name="Clermont D."/>
            <person name="Rocha E."/>
            <person name="Yoon E.-J."/>
            <person name="Nemec A."/>
            <person name="Walker B."/>
            <person name="Young S.K."/>
            <person name="Zeng Q."/>
            <person name="Gargeya S."/>
            <person name="Fitzgerald M."/>
            <person name="Haas B."/>
            <person name="Abouelleil A."/>
            <person name="Alvarado L."/>
            <person name="Arachchi H.M."/>
            <person name="Berlin A.M."/>
            <person name="Chapman S.B."/>
            <person name="Dewar J."/>
            <person name="Goldberg J."/>
            <person name="Griggs A."/>
            <person name="Gujja S."/>
            <person name="Hansen M."/>
            <person name="Howarth C."/>
            <person name="Imamovic A."/>
            <person name="Larimer J."/>
            <person name="McCowan C."/>
            <person name="Murphy C."/>
            <person name="Neiman D."/>
            <person name="Pearson M."/>
            <person name="Priest M."/>
            <person name="Roberts A."/>
            <person name="Saif S."/>
            <person name="Shea T."/>
            <person name="Sisk P."/>
            <person name="Sykes S."/>
            <person name="Wortman J."/>
            <person name="Nusbaum C."/>
            <person name="Birren B."/>
        </authorList>
    </citation>
    <scope>NUCLEOTIDE SEQUENCE [LARGE SCALE GENOMIC DNA]</scope>
    <source>
        <strain evidence="1 2">CIP 107287</strain>
    </source>
</reference>
<protein>
    <submittedName>
        <fullName evidence="1">Uncharacterized protein</fullName>
    </submittedName>
</protein>
<dbReference type="Proteomes" id="UP000018440">
    <property type="component" value="Unassembled WGS sequence"/>
</dbReference>
<sequence length="40" mass="4592">MSDNNFTLPDFGHKKSPEKVTPGMENCVISVLYLLVKYYL</sequence>
<proteinExistence type="predicted"/>
<evidence type="ECO:0000313" key="1">
    <source>
        <dbReference type="EMBL" id="ENV43787.1"/>
    </source>
</evidence>
<dbReference type="AlphaFoldDB" id="N8Z3X3"/>
<dbReference type="PATRIC" id="fig|1217988.3.peg.2200"/>
<name>N8Z3X3_9GAMM</name>
<accession>N8Z3X3</accession>